<dbReference type="EMBL" id="JAECZA010000205">
    <property type="protein sequence ID" value="MBH8575785.1"/>
    <property type="molecule type" value="Genomic_DNA"/>
</dbReference>
<gene>
    <name evidence="1" type="ORF">I8752_22830</name>
</gene>
<proteinExistence type="predicted"/>
<organism evidence="1 2">
    <name type="scientific">Dendronalium phyllosphericum CENA369</name>
    <dbReference type="NCBI Taxonomy" id="1725256"/>
    <lineage>
        <taxon>Bacteria</taxon>
        <taxon>Bacillati</taxon>
        <taxon>Cyanobacteriota</taxon>
        <taxon>Cyanophyceae</taxon>
        <taxon>Nostocales</taxon>
        <taxon>Nostocaceae</taxon>
        <taxon>Dendronalium</taxon>
        <taxon>Dendronalium phyllosphericum</taxon>
    </lineage>
</organism>
<dbReference type="Proteomes" id="UP000662314">
    <property type="component" value="Unassembled WGS sequence"/>
</dbReference>
<protein>
    <submittedName>
        <fullName evidence="1">Uncharacterized protein</fullName>
    </submittedName>
</protein>
<dbReference type="RefSeq" id="WP_214434547.1">
    <property type="nucleotide sequence ID" value="NZ_CAWPUQ010000124.1"/>
</dbReference>
<keyword evidence="2" id="KW-1185">Reference proteome</keyword>
<comment type="caution">
    <text evidence="1">The sequence shown here is derived from an EMBL/GenBank/DDBJ whole genome shotgun (WGS) entry which is preliminary data.</text>
</comment>
<evidence type="ECO:0000313" key="1">
    <source>
        <dbReference type="EMBL" id="MBH8575785.1"/>
    </source>
</evidence>
<sequence length="105" mass="11100">MSQPAITDLFGANSTFSGTPKVLEIPLTSLPALTSANPTALELYGAIVATAHAWITANTDASVMATSDLTISSPITRNGIAKTQFQYSERFYGPYTAPTFDPNTV</sequence>
<dbReference type="AlphaFoldDB" id="A0A8J7I6I2"/>
<reference evidence="1 2" key="1">
    <citation type="journal article" date="2021" name="Int. J. Syst. Evol. Microbiol.">
        <title>Amazonocrinis nigriterrae gen. nov., sp. nov., Atlanticothrix silvestris gen. nov., sp. nov. and Dendronalium phyllosphericum gen. nov., sp. nov., nostocacean cyanobacteria from Brazilian environments.</title>
        <authorList>
            <person name="Alvarenga D.O."/>
            <person name="Andreote A.P.D."/>
            <person name="Branco L.H.Z."/>
            <person name="Delbaje E."/>
            <person name="Cruz R.B."/>
            <person name="Varani A.M."/>
            <person name="Fiore M.F."/>
        </authorList>
    </citation>
    <scope>NUCLEOTIDE SEQUENCE [LARGE SCALE GENOMIC DNA]</scope>
    <source>
        <strain evidence="1 2">CENA369</strain>
    </source>
</reference>
<accession>A0A8J7I6I2</accession>
<name>A0A8J7I6I2_9NOST</name>
<evidence type="ECO:0000313" key="2">
    <source>
        <dbReference type="Proteomes" id="UP000662314"/>
    </source>
</evidence>